<dbReference type="AlphaFoldDB" id="K0RSF0"/>
<keyword evidence="1" id="KW-0812">Transmembrane</keyword>
<dbReference type="Proteomes" id="UP000266841">
    <property type="component" value="Unassembled WGS sequence"/>
</dbReference>
<gene>
    <name evidence="2" type="ORF">THAOC_24213</name>
</gene>
<comment type="caution">
    <text evidence="2">The sequence shown here is derived from an EMBL/GenBank/DDBJ whole genome shotgun (WGS) entry which is preliminary data.</text>
</comment>
<proteinExistence type="predicted"/>
<feature type="transmembrane region" description="Helical" evidence="1">
    <location>
        <begin position="117"/>
        <end position="135"/>
    </location>
</feature>
<accession>K0RSF0</accession>
<sequence>MQGLYVKNSTLRICSSACDALFDMCGLPGENLLSSYNYTDGKSLCYNAWGGFNGSTTTCANEPDGALCRSGIVNIEVVDGDDCLGADSQYPHCDGYSDSSSASGSSMSGISRAITSYTRYIFWPVFVLLTLYSIWKQRKRIQRRREGGQDAADAATVTLPTASATPVGTVPEPATEIIPVASAVPEPPVTPVVQATAVAPADSAAANGTGSVRNAQVTAGNQPTFDQEMDIQSLEFKLRMEMITQEQFDEAKREIMNR</sequence>
<evidence type="ECO:0000313" key="3">
    <source>
        <dbReference type="Proteomes" id="UP000266841"/>
    </source>
</evidence>
<protein>
    <submittedName>
        <fullName evidence="2">Uncharacterized protein</fullName>
    </submittedName>
</protein>
<dbReference type="EMBL" id="AGNL01032722">
    <property type="protein sequence ID" value="EJK55980.1"/>
    <property type="molecule type" value="Genomic_DNA"/>
</dbReference>
<keyword evidence="1" id="KW-0472">Membrane</keyword>
<organism evidence="2 3">
    <name type="scientific">Thalassiosira oceanica</name>
    <name type="common">Marine diatom</name>
    <dbReference type="NCBI Taxonomy" id="159749"/>
    <lineage>
        <taxon>Eukaryota</taxon>
        <taxon>Sar</taxon>
        <taxon>Stramenopiles</taxon>
        <taxon>Ochrophyta</taxon>
        <taxon>Bacillariophyta</taxon>
        <taxon>Coscinodiscophyceae</taxon>
        <taxon>Thalassiosirophycidae</taxon>
        <taxon>Thalassiosirales</taxon>
        <taxon>Thalassiosiraceae</taxon>
        <taxon>Thalassiosira</taxon>
    </lineage>
</organism>
<keyword evidence="3" id="KW-1185">Reference proteome</keyword>
<evidence type="ECO:0000313" key="2">
    <source>
        <dbReference type="EMBL" id="EJK55980.1"/>
    </source>
</evidence>
<evidence type="ECO:0000256" key="1">
    <source>
        <dbReference type="SAM" id="Phobius"/>
    </source>
</evidence>
<keyword evidence="1" id="KW-1133">Transmembrane helix</keyword>
<name>K0RSF0_THAOC</name>
<reference evidence="2 3" key="1">
    <citation type="journal article" date="2012" name="Genome Biol.">
        <title>Genome and low-iron response of an oceanic diatom adapted to chronic iron limitation.</title>
        <authorList>
            <person name="Lommer M."/>
            <person name="Specht M."/>
            <person name="Roy A.S."/>
            <person name="Kraemer L."/>
            <person name="Andreson R."/>
            <person name="Gutowska M.A."/>
            <person name="Wolf J."/>
            <person name="Bergner S.V."/>
            <person name="Schilhabel M.B."/>
            <person name="Klostermeier U.C."/>
            <person name="Beiko R.G."/>
            <person name="Rosenstiel P."/>
            <person name="Hippler M."/>
            <person name="Laroche J."/>
        </authorList>
    </citation>
    <scope>NUCLEOTIDE SEQUENCE [LARGE SCALE GENOMIC DNA]</scope>
    <source>
        <strain evidence="2 3">CCMP1005</strain>
    </source>
</reference>